<dbReference type="AlphaFoldDB" id="A0A1G8E8T1"/>
<name>A0A1G8E8T1_9FIRM</name>
<protein>
    <submittedName>
        <fullName evidence="1">Uncharacterized protein</fullName>
    </submittedName>
</protein>
<dbReference type="Proteomes" id="UP000198656">
    <property type="component" value="Unassembled WGS sequence"/>
</dbReference>
<organism evidence="1 2">
    <name type="scientific">Desulfosporosinus hippei DSM 8344</name>
    <dbReference type="NCBI Taxonomy" id="1121419"/>
    <lineage>
        <taxon>Bacteria</taxon>
        <taxon>Bacillati</taxon>
        <taxon>Bacillota</taxon>
        <taxon>Clostridia</taxon>
        <taxon>Eubacteriales</taxon>
        <taxon>Desulfitobacteriaceae</taxon>
        <taxon>Desulfosporosinus</taxon>
    </lineage>
</organism>
<proteinExistence type="predicted"/>
<evidence type="ECO:0000313" key="1">
    <source>
        <dbReference type="EMBL" id="SDH66287.1"/>
    </source>
</evidence>
<gene>
    <name evidence="1" type="ORF">SAMN05443529_11687</name>
</gene>
<dbReference type="EMBL" id="FNCP01000016">
    <property type="protein sequence ID" value="SDH66287.1"/>
    <property type="molecule type" value="Genomic_DNA"/>
</dbReference>
<reference evidence="2" key="1">
    <citation type="submission" date="2016-10" db="EMBL/GenBank/DDBJ databases">
        <authorList>
            <person name="Varghese N."/>
            <person name="Submissions S."/>
        </authorList>
    </citation>
    <scope>NUCLEOTIDE SEQUENCE [LARGE SCALE GENOMIC DNA]</scope>
    <source>
        <strain evidence="2">DSM 8344</strain>
    </source>
</reference>
<evidence type="ECO:0000313" key="2">
    <source>
        <dbReference type="Proteomes" id="UP000198656"/>
    </source>
</evidence>
<keyword evidence="2" id="KW-1185">Reference proteome</keyword>
<accession>A0A1G8E8T1</accession>
<sequence length="35" mass="3993">MEDTANIEAELFHYSQIGKSEDIVIAMNSYILMSK</sequence>